<organism evidence="3 4">
    <name type="scientific">Cichlidogyrus casuarinus</name>
    <dbReference type="NCBI Taxonomy" id="1844966"/>
    <lineage>
        <taxon>Eukaryota</taxon>
        <taxon>Metazoa</taxon>
        <taxon>Spiralia</taxon>
        <taxon>Lophotrochozoa</taxon>
        <taxon>Platyhelminthes</taxon>
        <taxon>Monogenea</taxon>
        <taxon>Monopisthocotylea</taxon>
        <taxon>Dactylogyridea</taxon>
        <taxon>Ancyrocephalidae</taxon>
        <taxon>Cichlidogyrus</taxon>
    </lineage>
</organism>
<keyword evidence="2" id="KW-0479">Metal-binding</keyword>
<evidence type="ECO:0008006" key="5">
    <source>
        <dbReference type="Google" id="ProtNLM"/>
    </source>
</evidence>
<reference evidence="3 4" key="1">
    <citation type="submission" date="2024-11" db="EMBL/GenBank/DDBJ databases">
        <title>Adaptive evolution of stress response genes in parasites aligns with host niche diversity.</title>
        <authorList>
            <person name="Hahn C."/>
            <person name="Resl P."/>
        </authorList>
    </citation>
    <scope>NUCLEOTIDE SEQUENCE [LARGE SCALE GENOMIC DNA]</scope>
    <source>
        <strain evidence="3">EGGRZ-B1_66</strain>
        <tissue evidence="3">Body</tissue>
    </source>
</reference>
<dbReference type="Pfam" id="PF05147">
    <property type="entry name" value="LANC_like"/>
    <property type="match status" value="1"/>
</dbReference>
<comment type="similarity">
    <text evidence="1">Belongs to the LanC-like protein family.</text>
</comment>
<evidence type="ECO:0000313" key="3">
    <source>
        <dbReference type="EMBL" id="KAL3307842.1"/>
    </source>
</evidence>
<feature type="binding site" evidence="2">
    <location>
        <position position="173"/>
    </location>
    <ligand>
        <name>Zn(2+)</name>
        <dbReference type="ChEBI" id="CHEBI:29105"/>
    </ligand>
</feature>
<keyword evidence="4" id="KW-1185">Reference proteome</keyword>
<dbReference type="EMBL" id="JBJKFK010006358">
    <property type="protein sequence ID" value="KAL3307842.1"/>
    <property type="molecule type" value="Genomic_DNA"/>
</dbReference>
<evidence type="ECO:0000256" key="2">
    <source>
        <dbReference type="PIRSR" id="PIRSR607822-1"/>
    </source>
</evidence>
<dbReference type="PRINTS" id="PR01950">
    <property type="entry name" value="LANCSUPER"/>
</dbReference>
<gene>
    <name evidence="3" type="ORF">Ciccas_013634</name>
</gene>
<dbReference type="SUPFAM" id="SSF158745">
    <property type="entry name" value="LanC-like"/>
    <property type="match status" value="1"/>
</dbReference>
<dbReference type="CDD" id="cd04794">
    <property type="entry name" value="euk_LANCL"/>
    <property type="match status" value="1"/>
</dbReference>
<dbReference type="PRINTS" id="PR01951">
    <property type="entry name" value="LANCEUKARYTE"/>
</dbReference>
<dbReference type="InterPro" id="IPR020464">
    <property type="entry name" value="LanC-like_prot_euk"/>
</dbReference>
<dbReference type="Proteomes" id="UP001626550">
    <property type="component" value="Unassembled WGS sequence"/>
</dbReference>
<keyword evidence="2" id="KW-0862">Zinc</keyword>
<protein>
    <recommendedName>
        <fullName evidence="5">LanC-like protein 3</fullName>
    </recommendedName>
</protein>
<dbReference type="SMART" id="SM01260">
    <property type="entry name" value="LANC_like"/>
    <property type="match status" value="1"/>
</dbReference>
<feature type="binding site" evidence="2">
    <location>
        <position position="219"/>
    </location>
    <ligand>
        <name>Zn(2+)</name>
        <dbReference type="ChEBI" id="CHEBI:29105"/>
    </ligand>
</feature>
<evidence type="ECO:0000313" key="4">
    <source>
        <dbReference type="Proteomes" id="UP001626550"/>
    </source>
</evidence>
<accession>A0ABD2PME6</accession>
<dbReference type="PANTHER" id="PTHR12736:SF7">
    <property type="entry name" value="LANC-LIKE PROTEIN 3"/>
    <property type="match status" value="1"/>
</dbReference>
<feature type="non-terminal residue" evidence="3">
    <location>
        <position position="1"/>
    </location>
</feature>
<dbReference type="AlphaFoldDB" id="A0ABD2PME6"/>
<feature type="binding site" evidence="2">
    <location>
        <position position="220"/>
    </location>
    <ligand>
        <name>Zn(2+)</name>
        <dbReference type="ChEBI" id="CHEBI:29105"/>
    </ligand>
</feature>
<proteinExistence type="inferred from homology"/>
<comment type="caution">
    <text evidence="3">The sequence shown here is derived from an EMBL/GenBank/DDBJ whole genome shotgun (WGS) entry which is preliminary data.</text>
</comment>
<dbReference type="InterPro" id="IPR012341">
    <property type="entry name" value="6hp_glycosidase-like_sf"/>
</dbReference>
<sequence length="300" mass="33694">YSGDEETMNESLAMIASAMRESVHDFGRKVADQDEIFRGRSGMLLAVANLKAHGVRYQKIIPDELVRETVNRVLETGQYFSQRQQTVTQCPLLYAYHDKFYFGTAHGLNGILFTLLLFPEFLDPQSDQLIRTCVDFLISTATPSDSQNMVSSWQRLPPNHPAERSDRELVQWCHGNAGAVYLYAVSWLRWHDPKYLEASINCGNVIWERGLLQKGTGLCHGIAGNGYVFLVLYRLTKEAQWLHRASNFAAQIKSLLDDGSILTTPDNPFSLFEGLAGTASFFADFSAAPQPCSFPFMPIP</sequence>
<evidence type="ECO:0000256" key="1">
    <source>
        <dbReference type="ARBA" id="ARBA00007179"/>
    </source>
</evidence>
<dbReference type="Gene3D" id="1.50.10.10">
    <property type="match status" value="1"/>
</dbReference>
<dbReference type="InterPro" id="IPR007822">
    <property type="entry name" value="LANC-like"/>
</dbReference>
<name>A0ABD2PME6_9PLAT</name>
<dbReference type="PANTHER" id="PTHR12736">
    <property type="entry name" value="LANC-LIKE PROTEIN"/>
    <property type="match status" value="1"/>
</dbReference>